<feature type="domain" description="Fibronectin type-III" evidence="2">
    <location>
        <begin position="935"/>
        <end position="1025"/>
    </location>
</feature>
<dbReference type="CDD" id="cd00063">
    <property type="entry name" value="FN3"/>
    <property type="match status" value="7"/>
</dbReference>
<feature type="domain" description="Fibronectin type-III" evidence="2">
    <location>
        <begin position="1295"/>
        <end position="1382"/>
    </location>
</feature>
<dbReference type="InterPro" id="IPR045474">
    <property type="entry name" value="GEVED"/>
</dbReference>
<organism evidence="3 4">
    <name type="scientific">Arsenicibacter rosenii</name>
    <dbReference type="NCBI Taxonomy" id="1750698"/>
    <lineage>
        <taxon>Bacteria</taxon>
        <taxon>Pseudomonadati</taxon>
        <taxon>Bacteroidota</taxon>
        <taxon>Cytophagia</taxon>
        <taxon>Cytophagales</taxon>
        <taxon>Spirosomataceae</taxon>
        <taxon>Arsenicibacter</taxon>
    </lineage>
</organism>
<evidence type="ECO:0000259" key="2">
    <source>
        <dbReference type="PROSITE" id="PS50853"/>
    </source>
</evidence>
<feature type="domain" description="Fibronectin type-III" evidence="2">
    <location>
        <begin position="1451"/>
        <end position="1558"/>
    </location>
</feature>
<feature type="domain" description="Fibronectin type-III" evidence="2">
    <location>
        <begin position="1646"/>
        <end position="1740"/>
    </location>
</feature>
<dbReference type="GO" id="GO:0008237">
    <property type="term" value="F:metallopeptidase activity"/>
    <property type="evidence" value="ECO:0007669"/>
    <property type="project" value="InterPro"/>
</dbReference>
<dbReference type="InterPro" id="IPR024079">
    <property type="entry name" value="MetalloPept_cat_dom_sf"/>
</dbReference>
<keyword evidence="4" id="KW-1185">Reference proteome</keyword>
<feature type="domain" description="Fibronectin type-III" evidence="2">
    <location>
        <begin position="598"/>
        <end position="685"/>
    </location>
</feature>
<reference evidence="3 4" key="1">
    <citation type="submission" date="2016-10" db="EMBL/GenBank/DDBJ databases">
        <title>Arsenicibacter rosenii gen. nov., sp. nov., an efficient arsenic-methylating bacterium isolated from an arsenic-contaminated paddy soil.</title>
        <authorList>
            <person name="Huang K."/>
        </authorList>
    </citation>
    <scope>NUCLEOTIDE SEQUENCE [LARGE SCALE GENOMIC DNA]</scope>
    <source>
        <strain evidence="3 4">SM-1</strain>
    </source>
</reference>
<protein>
    <recommendedName>
        <fullName evidence="2">Fibronectin type-III domain-containing protein</fullName>
    </recommendedName>
</protein>
<dbReference type="InterPro" id="IPR008754">
    <property type="entry name" value="Peptidase_M43"/>
</dbReference>
<dbReference type="SUPFAM" id="SSF55486">
    <property type="entry name" value="Metalloproteases ('zincins'), catalytic domain"/>
    <property type="match status" value="1"/>
</dbReference>
<dbReference type="Pfam" id="PF00041">
    <property type="entry name" value="fn3"/>
    <property type="match status" value="4"/>
</dbReference>
<proteinExistence type="predicted"/>
<dbReference type="SUPFAM" id="SSF49265">
    <property type="entry name" value="Fibronectin type III"/>
    <property type="match status" value="7"/>
</dbReference>
<name>A0A1S2VMR0_9BACT</name>
<dbReference type="InterPro" id="IPR036116">
    <property type="entry name" value="FN3_sf"/>
</dbReference>
<dbReference type="PANTHER" id="PTHR46708:SF2">
    <property type="entry name" value="FIBRONECTIN TYPE-III DOMAIN-CONTAINING PROTEIN"/>
    <property type="match status" value="1"/>
</dbReference>
<dbReference type="SMART" id="SM00060">
    <property type="entry name" value="FN3"/>
    <property type="match status" value="12"/>
</dbReference>
<dbReference type="Gene3D" id="2.60.40.10">
    <property type="entry name" value="Immunoglobulins"/>
    <property type="match status" value="11"/>
</dbReference>
<dbReference type="Pfam" id="PF20009">
    <property type="entry name" value="GEVED"/>
    <property type="match status" value="2"/>
</dbReference>
<feature type="domain" description="Fibronectin type-III" evidence="2">
    <location>
        <begin position="1201"/>
        <end position="1294"/>
    </location>
</feature>
<dbReference type="PROSITE" id="PS50853">
    <property type="entry name" value="FN3"/>
    <property type="match status" value="8"/>
</dbReference>
<evidence type="ECO:0000313" key="4">
    <source>
        <dbReference type="Proteomes" id="UP000181790"/>
    </source>
</evidence>
<accession>A0A1S2VMR0</accession>
<keyword evidence="1" id="KW-0677">Repeat</keyword>
<dbReference type="EMBL" id="MORL01000003">
    <property type="protein sequence ID" value="OIN59680.1"/>
    <property type="molecule type" value="Genomic_DNA"/>
</dbReference>
<dbReference type="Gene3D" id="3.40.390.10">
    <property type="entry name" value="Collagenase (Catalytic Domain)"/>
    <property type="match status" value="1"/>
</dbReference>
<feature type="domain" description="Fibronectin type-III" evidence="2">
    <location>
        <begin position="1741"/>
        <end position="1826"/>
    </location>
</feature>
<dbReference type="PANTHER" id="PTHR46708">
    <property type="entry name" value="TENASCIN"/>
    <property type="match status" value="1"/>
</dbReference>
<dbReference type="InterPro" id="IPR003961">
    <property type="entry name" value="FN3_dom"/>
</dbReference>
<dbReference type="Pfam" id="PF05572">
    <property type="entry name" value="Peptidase_M43"/>
    <property type="match status" value="1"/>
</dbReference>
<dbReference type="Proteomes" id="UP000181790">
    <property type="component" value="Unassembled WGS sequence"/>
</dbReference>
<evidence type="ECO:0000256" key="1">
    <source>
        <dbReference type="ARBA" id="ARBA00022737"/>
    </source>
</evidence>
<dbReference type="InterPro" id="IPR013783">
    <property type="entry name" value="Ig-like_fold"/>
</dbReference>
<feature type="domain" description="Fibronectin type-III" evidence="2">
    <location>
        <begin position="510"/>
        <end position="597"/>
    </location>
</feature>
<sequence length="1989" mass="215133">MAKLAFQLRKSTDKAFTGIHYVPIRPHIFRTAAGQGGFDLGRMNNAIALTNSYYQKNGVGIQFYLAGTSPDYIDNDAMFQVFTDFNEGGVDGRDATNALNMYFVNAFTTGGLQGYAYFPDNTLGTTRSFILATPTTENTLGNFLIPHELGHNFNLYHTFQGSTGSTPELVTRGDSANCTTAGDLLCDTPADPYGRSGSNISYQNDCLVYTGTATDPKGMTYSPSMTNIMSYYNSCTHDFTQGQYDRMEAGLALRLSHSAYTLDFPPSPVAAPNQLTALAGMTGNVILSWRDNSTNEMGFFVERASSPEGPFIQIGGTAPNVTSFTDARTGRAGTYYYRVRPSNTTLGALSNVAVTTISAAPACTLTPGIGCALGDGLNSIQLNGATLSVQSGCSPNAYQEFPTTSVSVVPGQTCSITGQFLNGLLFTGVAIWFDLNRDGQFGSNERLVGTGGTGNFSASFTIPAGLAAGPLAIRIAGVRGYFPSAGCDTYTYGETEDYTIQVAPANACPTITGLNTTSLTTSSAQLSWNATSEAFSYELRWKTQDASDWTIVSGLSATRFQLTNLTAGTGYQWQVRAVCANGTSVYAGSAFATVCPAPTSLTTSQITASSAMLSWSSAGEGRTYDLAWRPESSGTWNLVDGLTTNTYSLTGLREGIGYVWQVRSLCTPTGSQTYVGPVSFYTQGTCRPITTYGCSDNDGLNSFTFNNQAITQSQGCSPAGYRTNTRINVPVTAGRPYSFSGTLLSSSYYEGICIWLDVNRNGIYETSERVFATPSPVTTSFSGSLTIPASTTAGPLPMRVVVAFGTIPYDPCGNYTYSETEDFLLNVYSTNTVQITQRTQPVCYNAPLVVSFATTIPFSQDNVFSLQLSDNNGSFTSPTNLGSVTGTSGGSLTVTVPASIPASADYQLRVVSSSPALTDTPATPLTIESTCSCPVPTGLTSATNSIVGSQYQLTWQCDATVNSFLVRWRIQGSSAWSSPVSVTDTQYILTGLSGNQTYEWQVQTNCANNQSSEWAVPATFRTPYCGMATISSTPLSLTAGQTFPVSVSLTGQSPWNFTVYRNGSSWWTFVGMSTSPYTFTSTTYQSATYTIGNATNRCGVMETAGSLPVSVPCTTPASLTESNQTYASIYLGWAYVSGNNYRIQWRETGASTWNESGNHCCSSYYLNNLQNGKTYQWRIRSVCPDGALSEWSAERTFTMVCPVPFNQSEQLAADKATLYWSYLSTPAGNSLTYNIRWRAVGATTWTSLTNICCSSYTLQNLTKEQTYEWQIQTICADGSTSAFTAPRQFTATCGVPDGLSWGSGTSTGITVSWNGPSGVNYSVRYRVRGSSTWTAVTGITGSSYNLTGLSGNTTYEWQVQKICSAQDSSPFSVTNSFTTYCSSSYIYNVLTAGNRATLYWNTYGNGTQYRLIYRNISSPTSTTISSLTGSPYSLTGLTNGEVYTAQVQTICPDGITASLSSPRTFTITCTAPTYGGTNNSFGGIYWESLGTNITYTVQYRPKGSSTWPYSLTVTSNTASLTGLTQQTGYEWQVRTLCSPGSESPWSSVYSFTTGTCPPVNSNSMSLYSLEGGSAVLEWYYGNTSLFYTVQWRPLGISEWTSFTTTQSKYQIIGLSSGSTYEWRVQNNCSVDFTAPFSPINTFTTFCNSNISRGETYINPTQAEIYWYSQVGVQYQLRWRRVGTSSWITSSAPISSIHGYMFYTLPSLTTGAAYEWQIQVICSDGTLSGYSSSRVFTTQCGTVGFVNQLWTGTTAIDLVWGGPAQGAQYEIRWRPSGTTTWAGNATATTNHYVVSNLLSGTTYEFQVRFICDAAPWSYTFNIQTSNSCTFINTGLLVSKLTPESITLRLSYESDKPQTVFTELYYKPLSESLYKQAMIGNNSVLTLNDLQPNTFYTISIPASGCLPGYAGSSNIYIITPPATYTMYTVTSGNWDNPDTWSERRVPNSSDVLEIRHSVTVPANTTGYGKRIIYRPEGRISTGSGARLQLGF</sequence>
<comment type="caution">
    <text evidence="3">The sequence shown here is derived from an EMBL/GenBank/DDBJ whole genome shotgun (WGS) entry which is preliminary data.</text>
</comment>
<gene>
    <name evidence="3" type="ORF">BLX24_07370</name>
</gene>
<dbReference type="InterPro" id="IPR050991">
    <property type="entry name" value="ECM_Regulatory_Proteins"/>
</dbReference>
<evidence type="ECO:0000313" key="3">
    <source>
        <dbReference type="EMBL" id="OIN59680.1"/>
    </source>
</evidence>